<dbReference type="Pfam" id="PF17111">
    <property type="entry name" value="PigL_N"/>
    <property type="match status" value="1"/>
</dbReference>
<reference evidence="5 6" key="1">
    <citation type="submission" date="2014-02" db="EMBL/GenBank/DDBJ databases">
        <title>The genome sequence of Colletotrichum simmondsii CBS122122.</title>
        <authorList>
            <person name="Baroncelli R."/>
            <person name="Thon M.R."/>
        </authorList>
    </citation>
    <scope>NUCLEOTIDE SEQUENCE [LARGE SCALE GENOMIC DNA]</scope>
    <source>
        <strain evidence="5 6">CBS122122</strain>
    </source>
</reference>
<evidence type="ECO:0000256" key="3">
    <source>
        <dbReference type="SAM" id="Coils"/>
    </source>
</evidence>
<keyword evidence="1" id="KW-0677">Repeat</keyword>
<sequence length="1289" mass="145103">MADPLSTAGSVVGIISLGIQVVQSIYKYYSAAKDQHSDITRTLRKLEDLQSLLERLNTHLSDRKFRSSEKALLQNIESAIQHCEESIDELEQEARKFEKTPTDSARAAIKGAVRRLAYPFRESTLLKLHEDIDYLISQLSLALSLLQQQTIDLVQDEIENTNAILNLIRNSQVSSEIRTWLNAPDATFNFTEASAKKHPGTGTWFVNGPEFTRWLEEPNSFLWLKGFAGCGKTILSSTIIQHTLRHRRSNPSIGLCFFFFSFNDGSKQDASAMLRALILQLSDQLDYVPSALQRIHDLRKKHNIPPSTTDLIQCFRQVLQLFQNVYVVLDALDESPRETSRFGLLETLKEIRDWSELGVHLLVTSRDEVDIREGIEIEDQATILMKHQGVDDDIASYVSQYLKRRLKRWNEHHSLIEKVLTEKAHGVFRWVECQFKALAACPRSKQALDRRLQSLPPTLDETYKRMLNNVPDKDYAKQMLTILCCALRPLTVPELINALAVEIGAASFLNPDRQLSDADSLQEICPGFTEVAIQPFTGIAVIRIAHFSVQEYLESDRILLPEGYPSFSIHKHCGDLLLASMCLTLLLESELQMFWREETVEKYPFAEYAAKEWVNHWRKSFGIGTASYDNHSHCNSGESHDKLFLRLQDQMSLLFGDTEGAMRNWYKLWDLDYNRYGKGAEMPPPLYYASLVGALFLVESLYEDLERPRYVEGPTYMWDYTMKETTGRHGEPIQAAIALGHRDVVKFFLDKGVDPNMMIRPTDEAYCTPLMTASAHGQTGIMELLLERGAKVNATWSTPPEIRFLTGRPNWADILKPTTALVAASKFGQEEGVELLLKHGAVDDIQSDFSSEPSALMATMHNGFSHDRCINILLQHFDAAKVIANPDIFERYMEAAVETKNIDLVQKYLDKWVLCGGPGFWPANSLKLASAAGYQSIVQRLLRLGAGVAGPIRVRRMSLLIRSIGPALQEASENGHLEIVKLLLASGTDADFPSCGGDVRSALWRAAAEGHEEIVQLLLDHGATPNSLDETQMPALHEASMMGSEATVRILLDAGADIDARFPGAIFESALSTACNCGNIRIVEMLMTRGASFLEKTVVATTTRTDTERLADDHWDLWDQILTNFTKVEARDLLSMLKKGKSQNIASWLWEEKSAVILKALDPLSSASLGGHVDIVQKLLGSLTAENVENRVPRLRTALSAAAASNHIEAVKLILAYDGRVSLLELDLKRARYLASLMENPYFADYRYVVGDHEMEYYEVVQVLQEKLESPFQDDDLELSQLFSQEDDY</sequence>
<evidence type="ECO:0000313" key="5">
    <source>
        <dbReference type="EMBL" id="KXH27239.1"/>
    </source>
</evidence>
<feature type="repeat" description="ANK" evidence="2">
    <location>
        <begin position="768"/>
        <end position="797"/>
    </location>
</feature>
<dbReference type="InterPro" id="IPR027417">
    <property type="entry name" value="P-loop_NTPase"/>
</dbReference>
<proteinExistence type="predicted"/>
<feature type="domain" description="NACHT" evidence="4">
    <location>
        <begin position="220"/>
        <end position="366"/>
    </location>
</feature>
<keyword evidence="2" id="KW-0040">ANK repeat</keyword>
<dbReference type="PROSITE" id="PS50088">
    <property type="entry name" value="ANK_REPEAT"/>
    <property type="match status" value="3"/>
</dbReference>
<dbReference type="InterPro" id="IPR007111">
    <property type="entry name" value="NACHT_NTPase"/>
</dbReference>
<feature type="repeat" description="ANK" evidence="2">
    <location>
        <begin position="998"/>
        <end position="1030"/>
    </location>
</feature>
<evidence type="ECO:0000313" key="6">
    <source>
        <dbReference type="Proteomes" id="UP000070328"/>
    </source>
</evidence>
<dbReference type="PROSITE" id="PS50837">
    <property type="entry name" value="NACHT"/>
    <property type="match status" value="1"/>
</dbReference>
<feature type="repeat" description="ANK" evidence="2">
    <location>
        <begin position="1031"/>
        <end position="1063"/>
    </location>
</feature>
<dbReference type="Pfam" id="PF24883">
    <property type="entry name" value="NPHP3_N"/>
    <property type="match status" value="1"/>
</dbReference>
<keyword evidence="6" id="KW-1185">Reference proteome</keyword>
<dbReference type="InterPro" id="IPR056884">
    <property type="entry name" value="NPHP3-like_N"/>
</dbReference>
<protein>
    <recommendedName>
        <fullName evidence="4">NACHT domain-containing protein</fullName>
    </recommendedName>
</protein>
<evidence type="ECO:0000256" key="1">
    <source>
        <dbReference type="ARBA" id="ARBA00022737"/>
    </source>
</evidence>
<dbReference type="Pfam" id="PF22939">
    <property type="entry name" value="WHD_GPIID"/>
    <property type="match status" value="1"/>
</dbReference>
<organism evidence="5 6">
    <name type="scientific">Colletotrichum simmondsii</name>
    <dbReference type="NCBI Taxonomy" id="703756"/>
    <lineage>
        <taxon>Eukaryota</taxon>
        <taxon>Fungi</taxon>
        <taxon>Dikarya</taxon>
        <taxon>Ascomycota</taxon>
        <taxon>Pezizomycotina</taxon>
        <taxon>Sordariomycetes</taxon>
        <taxon>Hypocreomycetidae</taxon>
        <taxon>Glomerellales</taxon>
        <taxon>Glomerellaceae</taxon>
        <taxon>Colletotrichum</taxon>
        <taxon>Colletotrichum acutatum species complex</taxon>
    </lineage>
</organism>
<dbReference type="SMART" id="SM00248">
    <property type="entry name" value="ANK"/>
    <property type="match status" value="9"/>
</dbReference>
<accession>A0A135RUJ2</accession>
<dbReference type="PANTHER" id="PTHR10039">
    <property type="entry name" value="AMELOGENIN"/>
    <property type="match status" value="1"/>
</dbReference>
<dbReference type="InterPro" id="IPR036770">
    <property type="entry name" value="Ankyrin_rpt-contain_sf"/>
</dbReference>
<dbReference type="Gene3D" id="1.25.40.20">
    <property type="entry name" value="Ankyrin repeat-containing domain"/>
    <property type="match status" value="3"/>
</dbReference>
<dbReference type="EMBL" id="JFBX01000829">
    <property type="protein sequence ID" value="KXH27239.1"/>
    <property type="molecule type" value="Genomic_DNA"/>
</dbReference>
<dbReference type="InterPro" id="IPR002110">
    <property type="entry name" value="Ankyrin_rpt"/>
</dbReference>
<dbReference type="PANTHER" id="PTHR10039:SF16">
    <property type="entry name" value="GPI INOSITOL-DEACYLASE"/>
    <property type="match status" value="1"/>
</dbReference>
<dbReference type="Pfam" id="PF12796">
    <property type="entry name" value="Ank_2"/>
    <property type="match status" value="2"/>
</dbReference>
<dbReference type="Proteomes" id="UP000070328">
    <property type="component" value="Unassembled WGS sequence"/>
</dbReference>
<dbReference type="Gene3D" id="3.40.50.300">
    <property type="entry name" value="P-loop containing nucleotide triphosphate hydrolases"/>
    <property type="match status" value="1"/>
</dbReference>
<evidence type="ECO:0000256" key="2">
    <source>
        <dbReference type="PROSITE-ProRule" id="PRU00023"/>
    </source>
</evidence>
<comment type="caution">
    <text evidence="5">The sequence shown here is derived from an EMBL/GenBank/DDBJ whole genome shotgun (WGS) entry which is preliminary data.</text>
</comment>
<keyword evidence="3" id="KW-0175">Coiled coil</keyword>
<dbReference type="OrthoDB" id="194358at2759"/>
<evidence type="ECO:0000259" key="4">
    <source>
        <dbReference type="PROSITE" id="PS50837"/>
    </source>
</evidence>
<name>A0A135RUJ2_9PEZI</name>
<dbReference type="SUPFAM" id="SSF52540">
    <property type="entry name" value="P-loop containing nucleoside triphosphate hydrolases"/>
    <property type="match status" value="1"/>
</dbReference>
<dbReference type="SUPFAM" id="SSF48403">
    <property type="entry name" value="Ankyrin repeat"/>
    <property type="match status" value="2"/>
</dbReference>
<dbReference type="InterPro" id="IPR031348">
    <property type="entry name" value="PigL_N"/>
</dbReference>
<feature type="coiled-coil region" evidence="3">
    <location>
        <begin position="39"/>
        <end position="100"/>
    </location>
</feature>
<dbReference type="PROSITE" id="PS50297">
    <property type="entry name" value="ANK_REP_REGION"/>
    <property type="match status" value="3"/>
</dbReference>
<gene>
    <name evidence="5" type="ORF">CSIM01_11263</name>
</gene>
<dbReference type="InterPro" id="IPR054471">
    <property type="entry name" value="GPIID_WHD"/>
</dbReference>